<dbReference type="Proteomes" id="UP000241462">
    <property type="component" value="Unassembled WGS sequence"/>
</dbReference>
<dbReference type="EMBL" id="KZ678478">
    <property type="protein sequence ID" value="PSR82418.1"/>
    <property type="molecule type" value="Genomic_DNA"/>
</dbReference>
<keyword evidence="1" id="KW-0732">Signal</keyword>
<evidence type="ECO:0000313" key="3">
    <source>
        <dbReference type="Proteomes" id="UP000241462"/>
    </source>
</evidence>
<keyword evidence="3" id="KW-1185">Reference proteome</keyword>
<gene>
    <name evidence="2" type="ORF">BD289DRAFT_15310</name>
</gene>
<feature type="signal peptide" evidence="1">
    <location>
        <begin position="1"/>
        <end position="17"/>
    </location>
</feature>
<sequence>MPLLPLLLLSLLLTVQATSHRLTSVESCTAACARREQDAEPRVICNTNNSDRPGGRAPRAKAPAGFEMFQVAEANCFSKRRPDWVMMLFWL</sequence>
<organism evidence="2 3">
    <name type="scientific">Coniella lustricola</name>
    <dbReference type="NCBI Taxonomy" id="2025994"/>
    <lineage>
        <taxon>Eukaryota</taxon>
        <taxon>Fungi</taxon>
        <taxon>Dikarya</taxon>
        <taxon>Ascomycota</taxon>
        <taxon>Pezizomycotina</taxon>
        <taxon>Sordariomycetes</taxon>
        <taxon>Sordariomycetidae</taxon>
        <taxon>Diaporthales</taxon>
        <taxon>Schizoparmaceae</taxon>
        <taxon>Coniella</taxon>
    </lineage>
</organism>
<name>A0A2T3A3X5_9PEZI</name>
<reference evidence="2 3" key="1">
    <citation type="journal article" date="2018" name="Mycol. Prog.">
        <title>Coniella lustricola, a new species from submerged detritus.</title>
        <authorList>
            <person name="Raudabaugh D.B."/>
            <person name="Iturriaga T."/>
            <person name="Carver A."/>
            <person name="Mondo S."/>
            <person name="Pangilinan J."/>
            <person name="Lipzen A."/>
            <person name="He G."/>
            <person name="Amirebrahimi M."/>
            <person name="Grigoriev I.V."/>
            <person name="Miller A.N."/>
        </authorList>
    </citation>
    <scope>NUCLEOTIDE SEQUENCE [LARGE SCALE GENOMIC DNA]</scope>
    <source>
        <strain evidence="2 3">B22-T-1</strain>
    </source>
</reference>
<proteinExistence type="predicted"/>
<protein>
    <recommendedName>
        <fullName evidence="4">Secreted protein</fullName>
    </recommendedName>
</protein>
<evidence type="ECO:0008006" key="4">
    <source>
        <dbReference type="Google" id="ProtNLM"/>
    </source>
</evidence>
<feature type="chain" id="PRO_5015730250" description="Secreted protein" evidence="1">
    <location>
        <begin position="18"/>
        <end position="91"/>
    </location>
</feature>
<evidence type="ECO:0000313" key="2">
    <source>
        <dbReference type="EMBL" id="PSR82418.1"/>
    </source>
</evidence>
<accession>A0A2T3A3X5</accession>
<dbReference type="InParanoid" id="A0A2T3A3X5"/>
<evidence type="ECO:0000256" key="1">
    <source>
        <dbReference type="SAM" id="SignalP"/>
    </source>
</evidence>
<dbReference type="AlphaFoldDB" id="A0A2T3A3X5"/>